<proteinExistence type="predicted"/>
<evidence type="ECO:0000259" key="4">
    <source>
        <dbReference type="PROSITE" id="PS50949"/>
    </source>
</evidence>
<feature type="domain" description="HTH gntR-type" evidence="4">
    <location>
        <begin position="7"/>
        <end position="75"/>
    </location>
</feature>
<keyword evidence="6" id="KW-1185">Reference proteome</keyword>
<dbReference type="AlphaFoldDB" id="A0A398BJ27"/>
<reference evidence="5 6" key="1">
    <citation type="submission" date="2018-09" db="EMBL/GenBank/DDBJ databases">
        <title>Gemmobacter lutimaris sp. nov., a marine bacterium isolated from tidal flat.</title>
        <authorList>
            <person name="Lee D.W."/>
            <person name="Yoo Y."/>
            <person name="Kim J.-J."/>
            <person name="Kim B.S."/>
        </authorList>
    </citation>
    <scope>NUCLEOTIDE SEQUENCE [LARGE SCALE GENOMIC DNA]</scope>
    <source>
        <strain evidence="5 6">YJ-T1-11</strain>
    </source>
</reference>
<name>A0A398BJ27_9RHOB</name>
<accession>A0A398BJ27</accession>
<keyword evidence="3" id="KW-0804">Transcription</keyword>
<dbReference type="Gene3D" id="1.10.10.10">
    <property type="entry name" value="Winged helix-like DNA-binding domain superfamily/Winged helix DNA-binding domain"/>
    <property type="match status" value="1"/>
</dbReference>
<dbReference type="Gene3D" id="3.40.1410.10">
    <property type="entry name" value="Chorismate lyase-like"/>
    <property type="match status" value="1"/>
</dbReference>
<dbReference type="SUPFAM" id="SSF64288">
    <property type="entry name" value="Chorismate lyase-like"/>
    <property type="match status" value="1"/>
</dbReference>
<comment type="caution">
    <text evidence="5">The sequence shown here is derived from an EMBL/GenBank/DDBJ whole genome shotgun (WGS) entry which is preliminary data.</text>
</comment>
<dbReference type="GO" id="GO:0003700">
    <property type="term" value="F:DNA-binding transcription factor activity"/>
    <property type="evidence" value="ECO:0007669"/>
    <property type="project" value="InterPro"/>
</dbReference>
<dbReference type="SMART" id="SM00866">
    <property type="entry name" value="UTRA"/>
    <property type="match status" value="1"/>
</dbReference>
<dbReference type="CDD" id="cd07377">
    <property type="entry name" value="WHTH_GntR"/>
    <property type="match status" value="1"/>
</dbReference>
<evidence type="ECO:0000256" key="2">
    <source>
        <dbReference type="ARBA" id="ARBA00023125"/>
    </source>
</evidence>
<dbReference type="PRINTS" id="PR00035">
    <property type="entry name" value="HTHGNTR"/>
</dbReference>
<evidence type="ECO:0000313" key="5">
    <source>
        <dbReference type="EMBL" id="RID90392.1"/>
    </source>
</evidence>
<keyword evidence="2" id="KW-0238">DNA-binding</keyword>
<dbReference type="InterPro" id="IPR011663">
    <property type="entry name" value="UTRA"/>
</dbReference>
<evidence type="ECO:0000256" key="1">
    <source>
        <dbReference type="ARBA" id="ARBA00023015"/>
    </source>
</evidence>
<dbReference type="Pfam" id="PF00392">
    <property type="entry name" value="GntR"/>
    <property type="match status" value="1"/>
</dbReference>
<dbReference type="InterPro" id="IPR036390">
    <property type="entry name" value="WH_DNA-bd_sf"/>
</dbReference>
<evidence type="ECO:0000313" key="6">
    <source>
        <dbReference type="Proteomes" id="UP000266649"/>
    </source>
</evidence>
<dbReference type="PANTHER" id="PTHR44846">
    <property type="entry name" value="MANNOSYL-D-GLYCERATE TRANSPORT/METABOLISM SYSTEM REPRESSOR MNGR-RELATED"/>
    <property type="match status" value="1"/>
</dbReference>
<dbReference type="Pfam" id="PF07702">
    <property type="entry name" value="UTRA"/>
    <property type="match status" value="1"/>
</dbReference>
<dbReference type="GO" id="GO:0003677">
    <property type="term" value="F:DNA binding"/>
    <property type="evidence" value="ECO:0007669"/>
    <property type="project" value="UniProtKB-KW"/>
</dbReference>
<dbReference type="PANTHER" id="PTHR44846:SF1">
    <property type="entry name" value="MANNOSYL-D-GLYCERATE TRANSPORT_METABOLISM SYSTEM REPRESSOR MNGR-RELATED"/>
    <property type="match status" value="1"/>
</dbReference>
<gene>
    <name evidence="5" type="ORF">D2N39_17735</name>
</gene>
<dbReference type="Proteomes" id="UP000266649">
    <property type="component" value="Unassembled WGS sequence"/>
</dbReference>
<dbReference type="PROSITE" id="PS50949">
    <property type="entry name" value="HTH_GNTR"/>
    <property type="match status" value="1"/>
</dbReference>
<organism evidence="5 6">
    <name type="scientific">Gemmobacter lutimaris</name>
    <dbReference type="NCBI Taxonomy" id="2306023"/>
    <lineage>
        <taxon>Bacteria</taxon>
        <taxon>Pseudomonadati</taxon>
        <taxon>Pseudomonadota</taxon>
        <taxon>Alphaproteobacteria</taxon>
        <taxon>Rhodobacterales</taxon>
        <taxon>Paracoccaceae</taxon>
        <taxon>Gemmobacter</taxon>
    </lineage>
</organism>
<dbReference type="InterPro" id="IPR000524">
    <property type="entry name" value="Tscrpt_reg_HTH_GntR"/>
</dbReference>
<evidence type="ECO:0000256" key="3">
    <source>
        <dbReference type="ARBA" id="ARBA00023163"/>
    </source>
</evidence>
<sequence length="233" mass="25536">MAKPGSLPVYQQVAELLIRDIAAGRLIDGERLPPEREMASGLGIAVGTLRQALKSLAEKGLLDRVQGSGNYIRAKSDPASVYAMFRLERVEGGGLPTAEVLSVDRLAKSPDLPAFGTSAEGHRIRRLRFLSGQVAAVEEIWLDGDIVPQIGADDLSESLYLFYRQRLGLWIARAEDRIGLGPCPDWAPARFTHRPGAPLPLITRISWSQGGQSAEASFTWYDPDTVRYVARLK</sequence>
<dbReference type="GO" id="GO:0045892">
    <property type="term" value="P:negative regulation of DNA-templated transcription"/>
    <property type="evidence" value="ECO:0007669"/>
    <property type="project" value="TreeGrafter"/>
</dbReference>
<dbReference type="InterPro" id="IPR050679">
    <property type="entry name" value="Bact_HTH_transcr_reg"/>
</dbReference>
<dbReference type="SMART" id="SM00345">
    <property type="entry name" value="HTH_GNTR"/>
    <property type="match status" value="1"/>
</dbReference>
<protein>
    <submittedName>
        <fullName evidence="5">GntR family transcriptional regulator</fullName>
    </submittedName>
</protein>
<dbReference type="InterPro" id="IPR028978">
    <property type="entry name" value="Chorismate_lyase_/UTRA_dom_sf"/>
</dbReference>
<dbReference type="RefSeq" id="WP_119136117.1">
    <property type="nucleotide sequence ID" value="NZ_QXXQ01000013.1"/>
</dbReference>
<dbReference type="InterPro" id="IPR036388">
    <property type="entry name" value="WH-like_DNA-bd_sf"/>
</dbReference>
<keyword evidence="1" id="KW-0805">Transcription regulation</keyword>
<dbReference type="SUPFAM" id="SSF46785">
    <property type="entry name" value="Winged helix' DNA-binding domain"/>
    <property type="match status" value="1"/>
</dbReference>
<dbReference type="EMBL" id="QXXQ01000013">
    <property type="protein sequence ID" value="RID90392.1"/>
    <property type="molecule type" value="Genomic_DNA"/>
</dbReference>
<dbReference type="OrthoDB" id="9794015at2"/>